<keyword evidence="9" id="KW-1185">Reference proteome</keyword>
<dbReference type="InterPro" id="IPR004089">
    <property type="entry name" value="MCPsignal_dom"/>
</dbReference>
<evidence type="ECO:0000256" key="5">
    <source>
        <dbReference type="SAM" id="Phobius"/>
    </source>
</evidence>
<dbReference type="InterPro" id="IPR003660">
    <property type="entry name" value="HAMP_dom"/>
</dbReference>
<comment type="similarity">
    <text evidence="2">Belongs to the methyl-accepting chemotaxis (MCP) protein family.</text>
</comment>
<dbReference type="PROSITE" id="PS50111">
    <property type="entry name" value="CHEMOTAXIS_TRANSDUC_2"/>
    <property type="match status" value="1"/>
</dbReference>
<dbReference type="AlphaFoldDB" id="A0A1H8W574"/>
<keyword evidence="4" id="KW-0175">Coiled coil</keyword>
<dbReference type="SMART" id="SM00283">
    <property type="entry name" value="MA"/>
    <property type="match status" value="1"/>
</dbReference>
<organism evidence="8 9">
    <name type="scientific">Propionispora vibrioides</name>
    <dbReference type="NCBI Taxonomy" id="112903"/>
    <lineage>
        <taxon>Bacteria</taxon>
        <taxon>Bacillati</taxon>
        <taxon>Bacillota</taxon>
        <taxon>Negativicutes</taxon>
        <taxon>Selenomonadales</taxon>
        <taxon>Sporomusaceae</taxon>
        <taxon>Propionispora</taxon>
    </lineage>
</organism>
<name>A0A1H8W574_9FIRM</name>
<dbReference type="PROSITE" id="PS50885">
    <property type="entry name" value="HAMP"/>
    <property type="match status" value="1"/>
</dbReference>
<feature type="domain" description="Methyl-accepting transducer" evidence="6">
    <location>
        <begin position="280"/>
        <end position="538"/>
    </location>
</feature>
<evidence type="ECO:0000259" key="6">
    <source>
        <dbReference type="PROSITE" id="PS50111"/>
    </source>
</evidence>
<evidence type="ECO:0000259" key="7">
    <source>
        <dbReference type="PROSITE" id="PS50885"/>
    </source>
</evidence>
<dbReference type="SUPFAM" id="SSF58104">
    <property type="entry name" value="Methyl-accepting chemotaxis protein (MCP) signaling domain"/>
    <property type="match status" value="1"/>
</dbReference>
<dbReference type="EMBL" id="FODY01000014">
    <property type="protein sequence ID" value="SEP22749.1"/>
    <property type="molecule type" value="Genomic_DNA"/>
</dbReference>
<dbReference type="InterPro" id="IPR024478">
    <property type="entry name" value="HlyB_4HB_MCP"/>
</dbReference>
<evidence type="ECO:0000313" key="8">
    <source>
        <dbReference type="EMBL" id="SEP22749.1"/>
    </source>
</evidence>
<gene>
    <name evidence="8" type="ORF">SAMN04490178_11436</name>
</gene>
<protein>
    <submittedName>
        <fullName evidence="8">Methyl-accepting chemotaxis protein</fullName>
    </submittedName>
</protein>
<dbReference type="OrthoDB" id="1062at2"/>
<feature type="transmembrane region" description="Helical" evidence="5">
    <location>
        <begin position="183"/>
        <end position="204"/>
    </location>
</feature>
<feature type="transmembrane region" description="Helical" evidence="5">
    <location>
        <begin position="12"/>
        <end position="33"/>
    </location>
</feature>
<dbReference type="Pfam" id="PF00015">
    <property type="entry name" value="MCPsignal"/>
    <property type="match status" value="1"/>
</dbReference>
<dbReference type="PANTHER" id="PTHR32089">
    <property type="entry name" value="METHYL-ACCEPTING CHEMOTAXIS PROTEIN MCPB"/>
    <property type="match status" value="1"/>
</dbReference>
<dbReference type="GO" id="GO:0006935">
    <property type="term" value="P:chemotaxis"/>
    <property type="evidence" value="ECO:0007669"/>
    <property type="project" value="InterPro"/>
</dbReference>
<evidence type="ECO:0000256" key="4">
    <source>
        <dbReference type="SAM" id="Coils"/>
    </source>
</evidence>
<dbReference type="GO" id="GO:0004888">
    <property type="term" value="F:transmembrane signaling receptor activity"/>
    <property type="evidence" value="ECO:0007669"/>
    <property type="project" value="InterPro"/>
</dbReference>
<dbReference type="Pfam" id="PF12729">
    <property type="entry name" value="4HB_MCP_1"/>
    <property type="match status" value="1"/>
</dbReference>
<keyword evidence="5" id="KW-0472">Membrane</keyword>
<keyword evidence="1 3" id="KW-0807">Transducer</keyword>
<dbReference type="GO" id="GO:0016020">
    <property type="term" value="C:membrane"/>
    <property type="evidence" value="ECO:0007669"/>
    <property type="project" value="InterPro"/>
</dbReference>
<evidence type="ECO:0000256" key="2">
    <source>
        <dbReference type="ARBA" id="ARBA00029447"/>
    </source>
</evidence>
<proteinExistence type="inferred from homology"/>
<dbReference type="RefSeq" id="WP_091747641.1">
    <property type="nucleotide sequence ID" value="NZ_FODY01000014.1"/>
</dbReference>
<dbReference type="SMART" id="SM00304">
    <property type="entry name" value="HAMP"/>
    <property type="match status" value="1"/>
</dbReference>
<sequence length="568" mass="62334">MFINRKVQTKVLLLSAVMLVIVCIIGGFGYFYIAQSKQSIDSIYYNNLLATQYLNDASNQLRAMEVDATHVILLRQKPVSKTLLADLERKAAAMAEDIQKLKQVKQSEKAIAVITQVESDLTKYRENIRQAESLQLAGRQDEVLVTLLSVKHIADAFAELTPDNVSQAKKLLSQNDSSFKTSVTLFVLIILVSLIVGGVLTSLISRSISKPLEIAIKHLDHVARRDFGQSIPSQLLERRDEVGNIVRAIATMKQSLTDTILKIKDKSQTTVSDVGYVQQLIEELDANTRDISASAMESSSRIEESAAAAQEIKKLSDSLEGDIDSIVQHAQDGEVYAEQINERAAKLKESSLAATQLADQVYKETKEHLAAAIEEAKIVSQINMLSEDILKISSQTNLLALNAAIEAARAGEAGKGFSVVAEEVRKLAEQSNMTAGRIQQITNSVLISVNNLSKGSFGILEFIDNIVKKDYEAMEVTAQKYSEDAKYMKQMASASNLSSQGLANSVRTIVRSMEEIAQATMYNAEENVRITEKVTDIATQSGTILSKTTEFQLSSSDVLAEVSLFSIQ</sequence>
<dbReference type="Pfam" id="PF00672">
    <property type="entry name" value="HAMP"/>
    <property type="match status" value="1"/>
</dbReference>
<keyword evidence="5" id="KW-0812">Transmembrane</keyword>
<dbReference type="Proteomes" id="UP000198847">
    <property type="component" value="Unassembled WGS sequence"/>
</dbReference>
<dbReference type="GO" id="GO:0007165">
    <property type="term" value="P:signal transduction"/>
    <property type="evidence" value="ECO:0007669"/>
    <property type="project" value="UniProtKB-KW"/>
</dbReference>
<keyword evidence="5" id="KW-1133">Transmembrane helix</keyword>
<feature type="domain" description="HAMP" evidence="7">
    <location>
        <begin position="206"/>
        <end position="261"/>
    </location>
</feature>
<dbReference type="PANTHER" id="PTHR32089:SF112">
    <property type="entry name" value="LYSOZYME-LIKE PROTEIN-RELATED"/>
    <property type="match status" value="1"/>
</dbReference>
<evidence type="ECO:0000313" key="9">
    <source>
        <dbReference type="Proteomes" id="UP000198847"/>
    </source>
</evidence>
<evidence type="ECO:0000256" key="3">
    <source>
        <dbReference type="PROSITE-ProRule" id="PRU00284"/>
    </source>
</evidence>
<dbReference type="PRINTS" id="PR00260">
    <property type="entry name" value="CHEMTRNSDUCR"/>
</dbReference>
<dbReference type="STRING" id="112903.SAMN04490178_11436"/>
<evidence type="ECO:0000256" key="1">
    <source>
        <dbReference type="ARBA" id="ARBA00023224"/>
    </source>
</evidence>
<dbReference type="InterPro" id="IPR004090">
    <property type="entry name" value="Chemotax_Me-accpt_rcpt"/>
</dbReference>
<reference evidence="8 9" key="1">
    <citation type="submission" date="2016-10" db="EMBL/GenBank/DDBJ databases">
        <authorList>
            <person name="de Groot N.N."/>
        </authorList>
    </citation>
    <scope>NUCLEOTIDE SEQUENCE [LARGE SCALE GENOMIC DNA]</scope>
    <source>
        <strain evidence="8 9">DSM 13305</strain>
    </source>
</reference>
<dbReference type="Gene3D" id="1.10.287.950">
    <property type="entry name" value="Methyl-accepting chemotaxis protein"/>
    <property type="match status" value="1"/>
</dbReference>
<accession>A0A1H8W574</accession>
<feature type="coiled-coil region" evidence="4">
    <location>
        <begin position="84"/>
        <end position="134"/>
    </location>
</feature>